<feature type="region of interest" description="Disordered" evidence="4">
    <location>
        <begin position="285"/>
        <end position="326"/>
    </location>
</feature>
<feature type="domain" description="Agenet" evidence="5">
    <location>
        <begin position="146"/>
        <end position="219"/>
    </location>
</feature>
<dbReference type="InterPro" id="IPR007930">
    <property type="entry name" value="DUF724"/>
</dbReference>
<keyword evidence="1" id="KW-0813">Transport</keyword>
<dbReference type="CDD" id="cd20405">
    <property type="entry name" value="Tudor_Agenet_AtDUF_rpt1_3"/>
    <property type="match status" value="2"/>
</dbReference>
<reference evidence="7" key="1">
    <citation type="journal article" date="2015" name="Nat. Plants">
        <title>Genome expansion of Arabis alpina linked with retrotransposition and reduced symmetric DNA methylation.</title>
        <authorList>
            <person name="Willing E.M."/>
            <person name="Rawat V."/>
            <person name="Mandakova T."/>
            <person name="Maumus F."/>
            <person name="James G.V."/>
            <person name="Nordstroem K.J."/>
            <person name="Becker C."/>
            <person name="Warthmann N."/>
            <person name="Chica C."/>
            <person name="Szarzynska B."/>
            <person name="Zytnicki M."/>
            <person name="Albani M.C."/>
            <person name="Kiefer C."/>
            <person name="Bergonzi S."/>
            <person name="Castaings L."/>
            <person name="Mateos J.L."/>
            <person name="Berns M.C."/>
            <person name="Bujdoso N."/>
            <person name="Piofczyk T."/>
            <person name="de Lorenzo L."/>
            <person name="Barrero-Sicilia C."/>
            <person name="Mateos I."/>
            <person name="Piednoel M."/>
            <person name="Hagmann J."/>
            <person name="Chen-Min-Tao R."/>
            <person name="Iglesias-Fernandez R."/>
            <person name="Schuster S.C."/>
            <person name="Alonso-Blanco C."/>
            <person name="Roudier F."/>
            <person name="Carbonero P."/>
            <person name="Paz-Ares J."/>
            <person name="Davis S.J."/>
            <person name="Pecinka A."/>
            <person name="Quesneville H."/>
            <person name="Colot V."/>
            <person name="Lysak M.A."/>
            <person name="Weigel D."/>
            <person name="Coupland G."/>
            <person name="Schneeberger K."/>
        </authorList>
    </citation>
    <scope>NUCLEOTIDE SEQUENCE [LARGE SCALE GENOMIC DNA]</scope>
    <source>
        <strain evidence="7">cv. Pajares</strain>
    </source>
</reference>
<keyword evidence="3" id="KW-0175">Coiled coil</keyword>
<dbReference type="AlphaFoldDB" id="A0A087H5T8"/>
<keyword evidence="7" id="KW-1185">Reference proteome</keyword>
<dbReference type="InterPro" id="IPR008395">
    <property type="entry name" value="Agenet-like_dom"/>
</dbReference>
<feature type="compositionally biased region" description="Polar residues" evidence="4">
    <location>
        <begin position="447"/>
        <end position="456"/>
    </location>
</feature>
<organism evidence="6 7">
    <name type="scientific">Arabis alpina</name>
    <name type="common">Alpine rock-cress</name>
    <dbReference type="NCBI Taxonomy" id="50452"/>
    <lineage>
        <taxon>Eukaryota</taxon>
        <taxon>Viridiplantae</taxon>
        <taxon>Streptophyta</taxon>
        <taxon>Embryophyta</taxon>
        <taxon>Tracheophyta</taxon>
        <taxon>Spermatophyta</taxon>
        <taxon>Magnoliopsida</taxon>
        <taxon>eudicotyledons</taxon>
        <taxon>Gunneridae</taxon>
        <taxon>Pentapetalae</taxon>
        <taxon>rosids</taxon>
        <taxon>malvids</taxon>
        <taxon>Brassicales</taxon>
        <taxon>Brassicaceae</taxon>
        <taxon>Arabideae</taxon>
        <taxon>Arabis</taxon>
    </lineage>
</organism>
<name>A0A087H5T8_ARAAL</name>
<protein>
    <recommendedName>
        <fullName evidence="5">Agenet domain-containing protein</fullName>
    </recommendedName>
</protein>
<feature type="domain" description="Agenet" evidence="5">
    <location>
        <begin position="1"/>
        <end position="72"/>
    </location>
</feature>
<feature type="compositionally biased region" description="Polar residues" evidence="4">
    <location>
        <begin position="392"/>
        <end position="422"/>
    </location>
</feature>
<dbReference type="InterPro" id="IPR014002">
    <property type="entry name" value="Agenet_dom_plant"/>
</dbReference>
<dbReference type="OMA" id="TVEYLHW"/>
<dbReference type="eggNOG" id="ENOG502QTQX">
    <property type="taxonomic scope" value="Eukaryota"/>
</dbReference>
<feature type="domain" description="Agenet" evidence="5">
    <location>
        <begin position="221"/>
        <end position="277"/>
    </location>
</feature>
<evidence type="ECO:0000256" key="4">
    <source>
        <dbReference type="SAM" id="MobiDB-lite"/>
    </source>
</evidence>
<evidence type="ECO:0000313" key="6">
    <source>
        <dbReference type="EMBL" id="KFK37490.1"/>
    </source>
</evidence>
<evidence type="ECO:0000259" key="5">
    <source>
        <dbReference type="SMART" id="SM00743"/>
    </source>
</evidence>
<dbReference type="Proteomes" id="UP000029120">
    <property type="component" value="Chromosome 4"/>
</dbReference>
<feature type="coiled-coil region" evidence="3">
    <location>
        <begin position="617"/>
        <end position="672"/>
    </location>
</feature>
<dbReference type="CDD" id="cd20406">
    <property type="entry name" value="Tudor_Agenet_AtDUF_rpt2_4"/>
    <property type="match status" value="2"/>
</dbReference>
<accession>A0A087H5T8</accession>
<dbReference type="PANTHER" id="PTHR31917">
    <property type="entry name" value="AGENET DOMAIN-CONTAINING PROTEIN-RELATED"/>
    <property type="match status" value="1"/>
</dbReference>
<feature type="domain" description="Agenet" evidence="5">
    <location>
        <begin position="76"/>
        <end position="132"/>
    </location>
</feature>
<dbReference type="PANTHER" id="PTHR31917:SF153">
    <property type="entry name" value="DUF724 DOMAIN-CONTAINING PROTEIN 3-RELATED"/>
    <property type="match status" value="1"/>
</dbReference>
<dbReference type="SMART" id="SM00743">
    <property type="entry name" value="Agenet"/>
    <property type="match status" value="4"/>
</dbReference>
<dbReference type="Pfam" id="PF05266">
    <property type="entry name" value="DUF724"/>
    <property type="match status" value="1"/>
</dbReference>
<keyword evidence="2" id="KW-0341">Growth regulation</keyword>
<feature type="compositionally biased region" description="Basic and acidic residues" evidence="4">
    <location>
        <begin position="198"/>
        <end position="210"/>
    </location>
</feature>
<dbReference type="Gramene" id="KFK37490">
    <property type="protein sequence ID" value="KFK37490"/>
    <property type="gene ID" value="AALP_AA4G264100"/>
</dbReference>
<proteinExistence type="predicted"/>
<gene>
    <name evidence="6" type="ordered locus">AALP_Aa4g264100</name>
</gene>
<evidence type="ECO:0000256" key="2">
    <source>
        <dbReference type="ARBA" id="ARBA00022604"/>
    </source>
</evidence>
<feature type="region of interest" description="Disordered" evidence="4">
    <location>
        <begin position="392"/>
        <end position="456"/>
    </location>
</feature>
<feature type="compositionally biased region" description="Polar residues" evidence="4">
    <location>
        <begin position="285"/>
        <end position="296"/>
    </location>
</feature>
<dbReference type="Pfam" id="PF05641">
    <property type="entry name" value="Agenet"/>
    <property type="match status" value="3"/>
</dbReference>
<dbReference type="EMBL" id="CM002872">
    <property type="protein sequence ID" value="KFK37490.1"/>
    <property type="molecule type" value="Genomic_DNA"/>
</dbReference>
<dbReference type="OrthoDB" id="687110at2759"/>
<evidence type="ECO:0000256" key="3">
    <source>
        <dbReference type="SAM" id="Coils"/>
    </source>
</evidence>
<feature type="region of interest" description="Disordered" evidence="4">
    <location>
        <begin position="196"/>
        <end position="217"/>
    </location>
</feature>
<feature type="compositionally biased region" description="Basic and acidic residues" evidence="4">
    <location>
        <begin position="430"/>
        <end position="446"/>
    </location>
</feature>
<evidence type="ECO:0000313" key="7">
    <source>
        <dbReference type="Proteomes" id="UP000029120"/>
    </source>
</evidence>
<sequence>MMMNKDTEVEVKSEEEGFKGAWFKAILEENLTKSGRKKICVRYLTLLDDTGLSPLKETVEQGFIRPVPPLEKYKDVVFEEGVMVDADHKDGWWTGVVIKEMKQDKYLVYFDSPPDVIQFDKKMLRAHVEWTGWIWNRPEIQKLDKSMFSPGTILEVSSVIDKVETAWFPAMIIKEIEEDGERMFIVKECNKYLNSNGDEARQTKNVDPRRVRPSPPAASVEEYQLLESVEAFRGSSWRQGLVRGILSNKRYMVSVGSTKEESVFKHSELRPLMEWEDGVWREGSIEQQPIQETPSKSVRKKSLRSCSSGAKPTTPTSTTKRTKRSMNFNDNDKKLASVVTVAALGKKVAGSVTSDDTTPSVIILQAKPTAKECDSSEASSLILTATPLKQSVAETGGNTSPEKTVEQVSNQNGLETDSTPQKMSEEENSEDKSRKRKREQEQHSDNETNGTCNGSKAAVNNASENICIDGVVDGQLLSSWIGSLPTEQSPYHTPNTVKNAAAVTHVGEDTVMTFPFAKKSPYWDKCESMEGFKSSPQRPHFSPLCELAKEDYREWLAIGMMVTFYGLLDEVKDLKLDDSPSKLNAISVSLAELEKHGFDVEATQSRISKILSLQDSLAKNTEEKKCFEKKIEEEENETREFEEEMAEVKQKILELQRQEAAAKANKEASEKKTVELKSSVEMIEQKLEEVVIEFEKTVSAPW</sequence>
<evidence type="ECO:0000256" key="1">
    <source>
        <dbReference type="ARBA" id="ARBA00022448"/>
    </source>
</evidence>